<dbReference type="InterPro" id="IPR037045">
    <property type="entry name" value="S8pro/Inhibitor_I9_sf"/>
</dbReference>
<evidence type="ECO:0000256" key="3">
    <source>
        <dbReference type="ARBA" id="ARBA00022525"/>
    </source>
</evidence>
<dbReference type="KEGG" id="jcu:105631293"/>
<dbReference type="PRINTS" id="PR00723">
    <property type="entry name" value="SUBTILISIN"/>
</dbReference>
<feature type="active site" description="Charge relay system" evidence="8 9">
    <location>
        <position position="151"/>
    </location>
</feature>
<keyword evidence="7 9" id="KW-0720">Serine protease</keyword>
<keyword evidence="3" id="KW-0964">Secreted</keyword>
<feature type="signal peptide" evidence="10">
    <location>
        <begin position="1"/>
        <end position="19"/>
    </location>
</feature>
<dbReference type="Proteomes" id="UP000027138">
    <property type="component" value="Unassembled WGS sequence"/>
</dbReference>
<evidence type="ECO:0000259" key="13">
    <source>
        <dbReference type="Pfam" id="PF17766"/>
    </source>
</evidence>
<evidence type="ECO:0000259" key="12">
    <source>
        <dbReference type="Pfam" id="PF05922"/>
    </source>
</evidence>
<reference evidence="14 15" key="1">
    <citation type="journal article" date="2014" name="PLoS ONE">
        <title>Global Analysis of Gene Expression Profiles in Physic Nut (Jatropha curcas L.) Seedlings Exposed to Salt Stress.</title>
        <authorList>
            <person name="Zhang L."/>
            <person name="Zhang C."/>
            <person name="Wu P."/>
            <person name="Chen Y."/>
            <person name="Li M."/>
            <person name="Jiang H."/>
            <person name="Wu G."/>
        </authorList>
    </citation>
    <scope>NUCLEOTIDE SEQUENCE [LARGE SCALE GENOMIC DNA]</scope>
    <source>
        <strain evidence="15">cv. GZQX0401</strain>
        <tissue evidence="14">Young leaves</tissue>
    </source>
</reference>
<sequence>MASLLLLLLLSFLPFPIISSTISIQTTKPYIVYMGSSWNFDHNARIDATIAESAHLQILSSIIPSQESERISLIHSYHHAFRGFCAMLTEDEASLLSDHVEVLSVFPDPKLQLHTTRSWDFLYSLSGIGSKLGHQHHHHHLSNDVIIGVIDTGIWPESPSFKDDHIGQIPSRWKGVCEEGSDFNKSNCNRKLIGARYYISGGSPRDALGHGTHCASIAAGAPVANASFYGLARGTARGGAPAARIASYNVCKGRNCSGSTVLKAIDDAIKDGVDIISVSLGLTSPTQPKFLEDPVAIGAFHAEERGVMVISSAGNQGPDAFTVSNTAPWILSVAASSIDRDFQSTVVLGNGRTIKGSAINFSNLSRSKMYPLVLGEDVAINNTLVSDARQCIPGSLDPEKASGKIIVCITSDPTIRTELAEAKGLILVAEILEVPHTSTGSFPFTEVRKNAEHMILNYIKSTKKPKATILPSVDVLGVRPSPVVAYFSSRGPGNLTENILKPDIMAPGQEILAAVIPTDNEVDGPDILNGKKPLKFGIKSGTSQACPHVSGAAALIKSVHPTWSSSIIRSALMTTAIIFNNNGKPLTNDSDYRANPHEMGVGEISPVRALDPGLVFETEVKDYLHFLCYYGYPKEKVRAMSKTKINCPENSNEELISSSINYPSISIGKLDQNKPAHTITRRVTNLGPANSSYYSTVYAPKGLQVKVYPEKLTFDEGKRRASFRVLFNGKKASKGYNFGNVIWSDGHHRVRVVFAVNVVSPNTLF</sequence>
<dbReference type="PANTHER" id="PTHR10795">
    <property type="entry name" value="PROPROTEIN CONVERTASE SUBTILISIN/KEXIN"/>
    <property type="match status" value="1"/>
</dbReference>
<dbReference type="CDD" id="cd02120">
    <property type="entry name" value="PA_subtilisin_like"/>
    <property type="match status" value="1"/>
</dbReference>
<evidence type="ECO:0000313" key="15">
    <source>
        <dbReference type="Proteomes" id="UP000027138"/>
    </source>
</evidence>
<feature type="chain" id="PRO_5001639907" evidence="10">
    <location>
        <begin position="20"/>
        <end position="765"/>
    </location>
</feature>
<dbReference type="InterPro" id="IPR036852">
    <property type="entry name" value="Peptidase_S8/S53_dom_sf"/>
</dbReference>
<dbReference type="InterPro" id="IPR045051">
    <property type="entry name" value="SBT"/>
</dbReference>
<dbReference type="CDD" id="cd04852">
    <property type="entry name" value="Peptidases_S8_3"/>
    <property type="match status" value="1"/>
</dbReference>
<dbReference type="InterPro" id="IPR015500">
    <property type="entry name" value="Peptidase_S8_subtilisin-rel"/>
</dbReference>
<dbReference type="EMBL" id="KK914327">
    <property type="protein sequence ID" value="KDP40601.1"/>
    <property type="molecule type" value="Genomic_DNA"/>
</dbReference>
<comment type="similarity">
    <text evidence="2 9">Belongs to the peptidase S8 family.</text>
</comment>
<dbReference type="MEROPS" id="S08.104"/>
<dbReference type="Gene3D" id="3.40.50.200">
    <property type="entry name" value="Peptidase S8/S53 domain"/>
    <property type="match status" value="1"/>
</dbReference>
<feature type="active site" description="Charge relay system" evidence="8 9">
    <location>
        <position position="210"/>
    </location>
</feature>
<dbReference type="OrthoDB" id="10256524at2759"/>
<evidence type="ECO:0000256" key="8">
    <source>
        <dbReference type="PIRSR" id="PIRSR615500-1"/>
    </source>
</evidence>
<protein>
    <submittedName>
        <fullName evidence="14">Uncharacterized protein</fullName>
    </submittedName>
</protein>
<dbReference type="GO" id="GO:0004252">
    <property type="term" value="F:serine-type endopeptidase activity"/>
    <property type="evidence" value="ECO:0007669"/>
    <property type="project" value="UniProtKB-UniRule"/>
</dbReference>
<evidence type="ECO:0000256" key="2">
    <source>
        <dbReference type="ARBA" id="ARBA00011073"/>
    </source>
</evidence>
<evidence type="ECO:0000256" key="6">
    <source>
        <dbReference type="ARBA" id="ARBA00022801"/>
    </source>
</evidence>
<feature type="domain" description="Inhibitor I9" evidence="12">
    <location>
        <begin position="30"/>
        <end position="114"/>
    </location>
</feature>
<dbReference type="InterPro" id="IPR010259">
    <property type="entry name" value="S8pro/Inhibitor_I9"/>
</dbReference>
<name>A0A067KWL2_JATCU</name>
<evidence type="ECO:0000256" key="10">
    <source>
        <dbReference type="SAM" id="SignalP"/>
    </source>
</evidence>
<keyword evidence="15" id="KW-1185">Reference proteome</keyword>
<accession>A0A067KWL2</accession>
<dbReference type="Pfam" id="PF05922">
    <property type="entry name" value="Inhibitor_I9"/>
    <property type="match status" value="1"/>
</dbReference>
<evidence type="ECO:0000256" key="1">
    <source>
        <dbReference type="ARBA" id="ARBA00004613"/>
    </source>
</evidence>
<evidence type="ECO:0000256" key="5">
    <source>
        <dbReference type="ARBA" id="ARBA00022729"/>
    </source>
</evidence>
<dbReference type="InterPro" id="IPR022398">
    <property type="entry name" value="Peptidase_S8_His-AS"/>
</dbReference>
<feature type="active site" description="Charge relay system" evidence="8 9">
    <location>
        <position position="543"/>
    </location>
</feature>
<dbReference type="FunFam" id="3.40.50.200:FF:000006">
    <property type="entry name" value="Subtilisin-like protease SBT1.5"/>
    <property type="match status" value="1"/>
</dbReference>
<comment type="subcellular location">
    <subcellularLocation>
        <location evidence="1">Secreted</location>
    </subcellularLocation>
</comment>
<dbReference type="AlphaFoldDB" id="A0A067KWL2"/>
<dbReference type="Pfam" id="PF17766">
    <property type="entry name" value="fn3_6"/>
    <property type="match status" value="1"/>
</dbReference>
<dbReference type="GO" id="GO:0005576">
    <property type="term" value="C:extracellular region"/>
    <property type="evidence" value="ECO:0007669"/>
    <property type="project" value="UniProtKB-SubCell"/>
</dbReference>
<feature type="domain" description="Subtilisin-like protease fibronectin type-III" evidence="13">
    <location>
        <begin position="660"/>
        <end position="756"/>
    </location>
</feature>
<evidence type="ECO:0000313" key="14">
    <source>
        <dbReference type="EMBL" id="KDP40601.1"/>
    </source>
</evidence>
<proteinExistence type="inferred from homology"/>
<dbReference type="InterPro" id="IPR034197">
    <property type="entry name" value="Peptidases_S8_3"/>
</dbReference>
<dbReference type="Gene3D" id="2.60.40.2310">
    <property type="match status" value="1"/>
</dbReference>
<evidence type="ECO:0000256" key="9">
    <source>
        <dbReference type="PROSITE-ProRule" id="PRU01240"/>
    </source>
</evidence>
<dbReference type="InterPro" id="IPR000209">
    <property type="entry name" value="Peptidase_S8/S53_dom"/>
</dbReference>
<dbReference type="SUPFAM" id="SSF52743">
    <property type="entry name" value="Subtilisin-like"/>
    <property type="match status" value="1"/>
</dbReference>
<dbReference type="PROSITE" id="PS00138">
    <property type="entry name" value="SUBTILASE_SER"/>
    <property type="match status" value="1"/>
</dbReference>
<keyword evidence="6 9" id="KW-0378">Hydrolase</keyword>
<dbReference type="GO" id="GO:0009609">
    <property type="term" value="P:response to symbiotic bacterium"/>
    <property type="evidence" value="ECO:0007669"/>
    <property type="project" value="UniProtKB-ARBA"/>
</dbReference>
<organism evidence="14 15">
    <name type="scientific">Jatropha curcas</name>
    <name type="common">Barbados nut</name>
    <dbReference type="NCBI Taxonomy" id="180498"/>
    <lineage>
        <taxon>Eukaryota</taxon>
        <taxon>Viridiplantae</taxon>
        <taxon>Streptophyta</taxon>
        <taxon>Embryophyta</taxon>
        <taxon>Tracheophyta</taxon>
        <taxon>Spermatophyta</taxon>
        <taxon>Magnoliopsida</taxon>
        <taxon>eudicotyledons</taxon>
        <taxon>Gunneridae</taxon>
        <taxon>Pentapetalae</taxon>
        <taxon>rosids</taxon>
        <taxon>fabids</taxon>
        <taxon>Malpighiales</taxon>
        <taxon>Euphorbiaceae</taxon>
        <taxon>Crotonoideae</taxon>
        <taxon>Jatropheae</taxon>
        <taxon>Jatropha</taxon>
    </lineage>
</organism>
<feature type="domain" description="Peptidase S8/S53" evidence="11">
    <location>
        <begin position="143"/>
        <end position="600"/>
    </location>
</feature>
<dbReference type="GO" id="GO:0006508">
    <property type="term" value="P:proteolysis"/>
    <property type="evidence" value="ECO:0007669"/>
    <property type="project" value="UniProtKB-KW"/>
</dbReference>
<dbReference type="Gene3D" id="3.50.30.30">
    <property type="match status" value="1"/>
</dbReference>
<dbReference type="Pfam" id="PF00082">
    <property type="entry name" value="Peptidase_S8"/>
    <property type="match status" value="1"/>
</dbReference>
<evidence type="ECO:0000259" key="11">
    <source>
        <dbReference type="Pfam" id="PF00082"/>
    </source>
</evidence>
<dbReference type="PROSITE" id="PS51892">
    <property type="entry name" value="SUBTILASE"/>
    <property type="match status" value="1"/>
</dbReference>
<evidence type="ECO:0000256" key="7">
    <source>
        <dbReference type="ARBA" id="ARBA00022825"/>
    </source>
</evidence>
<dbReference type="InterPro" id="IPR023828">
    <property type="entry name" value="Peptidase_S8_Ser-AS"/>
</dbReference>
<dbReference type="PROSITE" id="PS00137">
    <property type="entry name" value="SUBTILASE_HIS"/>
    <property type="match status" value="1"/>
</dbReference>
<gene>
    <name evidence="14" type="ORF">JCGZ_24600</name>
</gene>
<keyword evidence="4 9" id="KW-0645">Protease</keyword>
<keyword evidence="5 10" id="KW-0732">Signal</keyword>
<dbReference type="Gene3D" id="3.30.70.80">
    <property type="entry name" value="Peptidase S8 propeptide/proteinase inhibitor I9"/>
    <property type="match status" value="1"/>
</dbReference>
<dbReference type="InterPro" id="IPR041469">
    <property type="entry name" value="Subtilisin-like_FN3"/>
</dbReference>
<evidence type="ECO:0000256" key="4">
    <source>
        <dbReference type="ARBA" id="ARBA00022670"/>
    </source>
</evidence>